<protein>
    <recommendedName>
        <fullName evidence="3">ABC transporter substrate-binding protein</fullName>
    </recommendedName>
</protein>
<name>A0ABU2C026_9ACTN</name>
<proteinExistence type="predicted"/>
<keyword evidence="2" id="KW-1185">Reference proteome</keyword>
<accession>A0ABU2C026</accession>
<gene>
    <name evidence="1" type="ORF">J2S63_003540</name>
</gene>
<dbReference type="RefSeq" id="WP_310305018.1">
    <property type="nucleotide sequence ID" value="NZ_BAAAPS010000005.1"/>
</dbReference>
<evidence type="ECO:0000313" key="1">
    <source>
        <dbReference type="EMBL" id="MDR7363987.1"/>
    </source>
</evidence>
<reference evidence="1 2" key="1">
    <citation type="submission" date="2023-07" db="EMBL/GenBank/DDBJ databases">
        <title>Sequencing the genomes of 1000 actinobacteria strains.</title>
        <authorList>
            <person name="Klenk H.-P."/>
        </authorList>
    </citation>
    <scope>NUCLEOTIDE SEQUENCE [LARGE SCALE GENOMIC DNA]</scope>
    <source>
        <strain evidence="1 2">DSM 19426</strain>
    </source>
</reference>
<dbReference type="EMBL" id="JAVDYG010000001">
    <property type="protein sequence ID" value="MDR7363987.1"/>
    <property type="molecule type" value="Genomic_DNA"/>
</dbReference>
<comment type="caution">
    <text evidence="1">The sequence shown here is derived from an EMBL/GenBank/DDBJ whole genome shotgun (WGS) entry which is preliminary data.</text>
</comment>
<evidence type="ECO:0000313" key="2">
    <source>
        <dbReference type="Proteomes" id="UP001183648"/>
    </source>
</evidence>
<evidence type="ECO:0008006" key="3">
    <source>
        <dbReference type="Google" id="ProtNLM"/>
    </source>
</evidence>
<sequence>MKNHHWPRRLGVWALTISLGLLAFGGGVVGAEAAPKPDKPRLAMASDAGKLWSTVTGTTTDGRTVKARFVPTSVDSDGSVASVTGTVKGVVQGKGAFAQTVTAPIESVNGVDLASLGDTTSARRAALAAPACDVLNLVLGPLDLNVLGLEVHLDKVVLDIVAQSGAGNLLGNLLCAVAGLLDGGGLLSTLLGNLSDLLNQILGALGGLGL</sequence>
<dbReference type="Proteomes" id="UP001183648">
    <property type="component" value="Unassembled WGS sequence"/>
</dbReference>
<organism evidence="1 2">
    <name type="scientific">Nocardioides marmoribigeumensis</name>
    <dbReference type="NCBI Taxonomy" id="433649"/>
    <lineage>
        <taxon>Bacteria</taxon>
        <taxon>Bacillati</taxon>
        <taxon>Actinomycetota</taxon>
        <taxon>Actinomycetes</taxon>
        <taxon>Propionibacteriales</taxon>
        <taxon>Nocardioidaceae</taxon>
        <taxon>Nocardioides</taxon>
    </lineage>
</organism>